<comment type="similarity">
    <text evidence="5 15">Belongs to the cytochrome P450 family.</text>
</comment>
<keyword evidence="16" id="KW-0732">Signal</keyword>
<evidence type="ECO:0000256" key="5">
    <source>
        <dbReference type="ARBA" id="ARBA00010617"/>
    </source>
</evidence>
<keyword evidence="18" id="KW-1185">Reference proteome</keyword>
<evidence type="ECO:0000256" key="15">
    <source>
        <dbReference type="RuleBase" id="RU000461"/>
    </source>
</evidence>
<comment type="cofactor">
    <cofactor evidence="1 14">
        <name>heme</name>
        <dbReference type="ChEBI" id="CHEBI:30413"/>
    </cofactor>
</comment>
<evidence type="ECO:0000256" key="9">
    <source>
        <dbReference type="ARBA" id="ARBA00022848"/>
    </source>
</evidence>
<dbReference type="Proteomes" id="UP000310200">
    <property type="component" value="Unassembled WGS sequence"/>
</dbReference>
<dbReference type="STRING" id="300112.A0A4S2KEZ0"/>
<dbReference type="EMBL" id="QBLH01002608">
    <property type="protein sequence ID" value="TGZ47943.1"/>
    <property type="molecule type" value="Genomic_DNA"/>
</dbReference>
<sequence length="461" mass="53712">MIITTLLLLFLIALVYNYYVHHRKNGRLINLIPGIPEEYWKLMTNISDEYYSIFKIWVFFTPYVLIRHPDDLKAILNSAKHIDKSGVYHVLHRLVGTGLSTSKGAKWHSRRNILAPLFHFNILQQFVEILFEQSENMTKSLKDIRGAVVKDSVSFVSEYTLNALCETTMGTSLQDLGAFQQRIMKPWLQNNWIFSLTPKGREQTKILKIIHGFTEQIIAERKLYHERTNDRYLKTFDDTSIEADEAETIGIRRKRLAMLDFLIVASREGLMTDLDIREEVDTFTFSDRVRNEVDTALQKNKEKFTMKLLQDLPYLDRCIKEALRLYPSMSVISRILAEDVKLQSYLVPAGTFVFLNIYGVHRDPNFWPNPEVFDPNRFLPEKILNRHPYSYLPFSAGPRNCIGQQFAMLEMKAMIAPLIHNFCLEPVDYLKNLRIEMNITLCPAHPLRVRFVPVCKIDASI</sequence>
<keyword evidence="11 14" id="KW-0408">Iron</keyword>
<keyword evidence="9" id="KW-0492">Microsome</keyword>
<dbReference type="Gene3D" id="1.10.630.10">
    <property type="entry name" value="Cytochrome P450"/>
    <property type="match status" value="2"/>
</dbReference>
<keyword evidence="8" id="KW-0256">Endoplasmic reticulum</keyword>
<evidence type="ECO:0008006" key="19">
    <source>
        <dbReference type="Google" id="ProtNLM"/>
    </source>
</evidence>
<evidence type="ECO:0000256" key="11">
    <source>
        <dbReference type="ARBA" id="ARBA00023004"/>
    </source>
</evidence>
<dbReference type="Pfam" id="PF00067">
    <property type="entry name" value="p450"/>
    <property type="match status" value="2"/>
</dbReference>
<keyword evidence="10 15" id="KW-0560">Oxidoreductase</keyword>
<dbReference type="PANTHER" id="PTHR24291">
    <property type="entry name" value="CYTOCHROME P450 FAMILY 4"/>
    <property type="match status" value="1"/>
</dbReference>
<comment type="function">
    <text evidence="2">May be involved in the metabolism of insect hormones and in the breakdown of synthetic insecticides.</text>
</comment>
<evidence type="ECO:0000256" key="8">
    <source>
        <dbReference type="ARBA" id="ARBA00022824"/>
    </source>
</evidence>
<dbReference type="GO" id="GO:0005506">
    <property type="term" value="F:iron ion binding"/>
    <property type="evidence" value="ECO:0007669"/>
    <property type="project" value="InterPro"/>
</dbReference>
<evidence type="ECO:0000256" key="4">
    <source>
        <dbReference type="ARBA" id="ARBA00004406"/>
    </source>
</evidence>
<organism evidence="17 18">
    <name type="scientific">Temnothorax longispinosus</name>
    <dbReference type="NCBI Taxonomy" id="300112"/>
    <lineage>
        <taxon>Eukaryota</taxon>
        <taxon>Metazoa</taxon>
        <taxon>Ecdysozoa</taxon>
        <taxon>Arthropoda</taxon>
        <taxon>Hexapoda</taxon>
        <taxon>Insecta</taxon>
        <taxon>Pterygota</taxon>
        <taxon>Neoptera</taxon>
        <taxon>Endopterygota</taxon>
        <taxon>Hymenoptera</taxon>
        <taxon>Apocrita</taxon>
        <taxon>Aculeata</taxon>
        <taxon>Formicoidea</taxon>
        <taxon>Formicidae</taxon>
        <taxon>Myrmicinae</taxon>
        <taxon>Temnothorax</taxon>
    </lineage>
</organism>
<dbReference type="InterPro" id="IPR050196">
    <property type="entry name" value="Cytochrome_P450_Monoox"/>
</dbReference>
<protein>
    <recommendedName>
        <fullName evidence="19">Cytochrome P450 4C1</fullName>
    </recommendedName>
</protein>
<dbReference type="GO" id="GO:0020037">
    <property type="term" value="F:heme binding"/>
    <property type="evidence" value="ECO:0007669"/>
    <property type="project" value="InterPro"/>
</dbReference>
<evidence type="ECO:0000256" key="7">
    <source>
        <dbReference type="ARBA" id="ARBA00022723"/>
    </source>
</evidence>
<gene>
    <name evidence="17" type="ORF">DBV15_11188</name>
</gene>
<evidence type="ECO:0000256" key="14">
    <source>
        <dbReference type="PIRSR" id="PIRSR602403-1"/>
    </source>
</evidence>
<evidence type="ECO:0000256" key="1">
    <source>
        <dbReference type="ARBA" id="ARBA00001971"/>
    </source>
</evidence>
<evidence type="ECO:0000256" key="3">
    <source>
        <dbReference type="ARBA" id="ARBA00004174"/>
    </source>
</evidence>
<evidence type="ECO:0000313" key="18">
    <source>
        <dbReference type="Proteomes" id="UP000310200"/>
    </source>
</evidence>
<keyword evidence="13" id="KW-0472">Membrane</keyword>
<feature type="binding site" description="axial binding residue" evidence="14">
    <location>
        <position position="401"/>
    </location>
    <ligand>
        <name>heme</name>
        <dbReference type="ChEBI" id="CHEBI:30413"/>
    </ligand>
    <ligandPart>
        <name>Fe</name>
        <dbReference type="ChEBI" id="CHEBI:18248"/>
    </ligandPart>
</feature>
<evidence type="ECO:0000256" key="13">
    <source>
        <dbReference type="ARBA" id="ARBA00023136"/>
    </source>
</evidence>
<comment type="caution">
    <text evidence="17">The sequence shown here is derived from an EMBL/GenBank/DDBJ whole genome shotgun (WGS) entry which is preliminary data.</text>
</comment>
<keyword evidence="7 14" id="KW-0479">Metal-binding</keyword>
<dbReference type="InterPro" id="IPR036396">
    <property type="entry name" value="Cyt_P450_sf"/>
</dbReference>
<evidence type="ECO:0000256" key="16">
    <source>
        <dbReference type="SAM" id="SignalP"/>
    </source>
</evidence>
<accession>A0A4S2KEZ0</accession>
<dbReference type="PRINTS" id="PR00465">
    <property type="entry name" value="EP450IV"/>
</dbReference>
<reference evidence="17 18" key="1">
    <citation type="journal article" date="2019" name="Philos. Trans. R. Soc. Lond., B, Biol. Sci.">
        <title>Ant behaviour and brain gene expression of defending hosts depend on the ecological success of the intruding social parasite.</title>
        <authorList>
            <person name="Kaur R."/>
            <person name="Stoldt M."/>
            <person name="Jongepier E."/>
            <person name="Feldmeyer B."/>
            <person name="Menzel F."/>
            <person name="Bornberg-Bauer E."/>
            <person name="Foitzik S."/>
        </authorList>
    </citation>
    <scope>NUCLEOTIDE SEQUENCE [LARGE SCALE GENOMIC DNA]</scope>
    <source>
        <tissue evidence="17">Whole body</tissue>
    </source>
</reference>
<feature type="signal peptide" evidence="16">
    <location>
        <begin position="1"/>
        <end position="17"/>
    </location>
</feature>
<dbReference type="InterPro" id="IPR001128">
    <property type="entry name" value="Cyt_P450"/>
</dbReference>
<evidence type="ECO:0000256" key="6">
    <source>
        <dbReference type="ARBA" id="ARBA00022617"/>
    </source>
</evidence>
<keyword evidence="6 14" id="KW-0349">Heme</keyword>
<dbReference type="AlphaFoldDB" id="A0A4S2KEZ0"/>
<dbReference type="InterPro" id="IPR002403">
    <property type="entry name" value="Cyt_P450_E_grp-IV"/>
</dbReference>
<dbReference type="GO" id="GO:0004497">
    <property type="term" value="F:monooxygenase activity"/>
    <property type="evidence" value="ECO:0007669"/>
    <property type="project" value="UniProtKB-KW"/>
</dbReference>
<feature type="chain" id="PRO_5020396419" description="Cytochrome P450 4C1" evidence="16">
    <location>
        <begin position="18"/>
        <end position="461"/>
    </location>
</feature>
<dbReference type="SUPFAM" id="SSF48264">
    <property type="entry name" value="Cytochrome P450"/>
    <property type="match status" value="1"/>
</dbReference>
<evidence type="ECO:0000256" key="12">
    <source>
        <dbReference type="ARBA" id="ARBA00023033"/>
    </source>
</evidence>
<evidence type="ECO:0000256" key="10">
    <source>
        <dbReference type="ARBA" id="ARBA00023002"/>
    </source>
</evidence>
<comment type="subcellular location">
    <subcellularLocation>
        <location evidence="4">Endoplasmic reticulum membrane</location>
        <topology evidence="4">Peripheral membrane protein</topology>
    </subcellularLocation>
    <subcellularLocation>
        <location evidence="3">Microsome membrane</location>
        <topology evidence="3">Peripheral membrane protein</topology>
    </subcellularLocation>
</comment>
<dbReference type="GO" id="GO:0005789">
    <property type="term" value="C:endoplasmic reticulum membrane"/>
    <property type="evidence" value="ECO:0007669"/>
    <property type="project" value="UniProtKB-SubCell"/>
</dbReference>
<evidence type="ECO:0000313" key="17">
    <source>
        <dbReference type="EMBL" id="TGZ47943.1"/>
    </source>
</evidence>
<proteinExistence type="inferred from homology"/>
<keyword evidence="12 15" id="KW-0503">Monooxygenase</keyword>
<name>A0A4S2KEZ0_9HYME</name>
<dbReference type="GO" id="GO:0016705">
    <property type="term" value="F:oxidoreductase activity, acting on paired donors, with incorporation or reduction of molecular oxygen"/>
    <property type="evidence" value="ECO:0007669"/>
    <property type="project" value="InterPro"/>
</dbReference>
<dbReference type="CDD" id="cd20628">
    <property type="entry name" value="CYP4"/>
    <property type="match status" value="1"/>
</dbReference>
<evidence type="ECO:0000256" key="2">
    <source>
        <dbReference type="ARBA" id="ARBA00003690"/>
    </source>
</evidence>
<dbReference type="PRINTS" id="PR00385">
    <property type="entry name" value="P450"/>
</dbReference>
<dbReference type="InterPro" id="IPR017972">
    <property type="entry name" value="Cyt_P450_CS"/>
</dbReference>
<dbReference type="PROSITE" id="PS00086">
    <property type="entry name" value="CYTOCHROME_P450"/>
    <property type="match status" value="1"/>
</dbReference>
<dbReference type="PANTHER" id="PTHR24291:SF189">
    <property type="entry name" value="CYTOCHROME P450 4C3-RELATED"/>
    <property type="match status" value="1"/>
</dbReference>